<comment type="caution">
    <text evidence="2">The sequence shown here is derived from an EMBL/GenBank/DDBJ whole genome shotgun (WGS) entry which is preliminary data.</text>
</comment>
<dbReference type="Gene3D" id="3.30.559.10">
    <property type="entry name" value="Chloramphenicol acetyltransferase-like domain"/>
    <property type="match status" value="1"/>
</dbReference>
<dbReference type="Pfam" id="PF00668">
    <property type="entry name" value="Condensation"/>
    <property type="match status" value="1"/>
</dbReference>
<dbReference type="GO" id="GO:0003824">
    <property type="term" value="F:catalytic activity"/>
    <property type="evidence" value="ECO:0007669"/>
    <property type="project" value="InterPro"/>
</dbReference>
<dbReference type="InterPro" id="IPR001242">
    <property type="entry name" value="Condensation_dom"/>
</dbReference>
<feature type="domain" description="Condensation" evidence="1">
    <location>
        <begin position="63"/>
        <end position="372"/>
    </location>
</feature>
<proteinExistence type="predicted"/>
<protein>
    <submittedName>
        <fullName evidence="2">Condensation domain-containing protein</fullName>
    </submittedName>
</protein>
<dbReference type="PANTHER" id="PTHR45527:SF1">
    <property type="entry name" value="FATTY ACID SYNTHASE"/>
    <property type="match status" value="1"/>
</dbReference>
<dbReference type="SUPFAM" id="SSF52777">
    <property type="entry name" value="CoA-dependent acyltransferases"/>
    <property type="match status" value="2"/>
</dbReference>
<dbReference type="GO" id="GO:0008610">
    <property type="term" value="P:lipid biosynthetic process"/>
    <property type="evidence" value="ECO:0007669"/>
    <property type="project" value="UniProtKB-ARBA"/>
</dbReference>
<accession>A0AAE3GCC8</accession>
<dbReference type="InterPro" id="IPR023213">
    <property type="entry name" value="CAT-like_dom_sf"/>
</dbReference>
<dbReference type="RefSeq" id="WP_253768897.1">
    <property type="nucleotide sequence ID" value="NZ_JAMTCK010000003.1"/>
</dbReference>
<keyword evidence="3" id="KW-1185">Reference proteome</keyword>
<dbReference type="GO" id="GO:0044550">
    <property type="term" value="P:secondary metabolite biosynthetic process"/>
    <property type="evidence" value="ECO:0007669"/>
    <property type="project" value="TreeGrafter"/>
</dbReference>
<reference evidence="2" key="1">
    <citation type="submission" date="2022-06" db="EMBL/GenBank/DDBJ databases">
        <title>Genomic Encyclopedia of Archaeal and Bacterial Type Strains, Phase II (KMG-II): from individual species to whole genera.</title>
        <authorList>
            <person name="Goeker M."/>
        </authorList>
    </citation>
    <scope>NUCLEOTIDE SEQUENCE</scope>
    <source>
        <strain evidence="2">DSM 43935</strain>
    </source>
</reference>
<dbReference type="Gene3D" id="3.30.559.30">
    <property type="entry name" value="Nonribosomal peptide synthetase, condensation domain"/>
    <property type="match status" value="1"/>
</dbReference>
<evidence type="ECO:0000259" key="1">
    <source>
        <dbReference type="Pfam" id="PF00668"/>
    </source>
</evidence>
<dbReference type="PANTHER" id="PTHR45527">
    <property type="entry name" value="NONRIBOSOMAL PEPTIDE SYNTHETASE"/>
    <property type="match status" value="1"/>
</dbReference>
<evidence type="ECO:0000313" key="3">
    <source>
        <dbReference type="Proteomes" id="UP001206128"/>
    </source>
</evidence>
<dbReference type="GO" id="GO:0031177">
    <property type="term" value="F:phosphopantetheine binding"/>
    <property type="evidence" value="ECO:0007669"/>
    <property type="project" value="TreeGrafter"/>
</dbReference>
<organism evidence="2 3">
    <name type="scientific">Goodfellowiella coeruleoviolacea</name>
    <dbReference type="NCBI Taxonomy" id="334858"/>
    <lineage>
        <taxon>Bacteria</taxon>
        <taxon>Bacillati</taxon>
        <taxon>Actinomycetota</taxon>
        <taxon>Actinomycetes</taxon>
        <taxon>Pseudonocardiales</taxon>
        <taxon>Pseudonocardiaceae</taxon>
        <taxon>Goodfellowiella</taxon>
    </lineage>
</organism>
<dbReference type="GO" id="GO:0043041">
    <property type="term" value="P:amino acid activation for nonribosomal peptide biosynthetic process"/>
    <property type="evidence" value="ECO:0007669"/>
    <property type="project" value="TreeGrafter"/>
</dbReference>
<dbReference type="EMBL" id="JAMTCK010000003">
    <property type="protein sequence ID" value="MCP2164799.1"/>
    <property type="molecule type" value="Genomic_DNA"/>
</dbReference>
<evidence type="ECO:0000313" key="2">
    <source>
        <dbReference type="EMBL" id="MCP2164799.1"/>
    </source>
</evidence>
<dbReference type="Proteomes" id="UP001206128">
    <property type="component" value="Unassembled WGS sequence"/>
</dbReference>
<gene>
    <name evidence="2" type="ORF">LX83_001639</name>
</gene>
<sequence length="466" mass="51481">MLQIPLVELDIEPGHVVEWRPYSKKMHNAGDPAPPHGIASYNQEKHFAVALEARSANDSFGSYIAVTFEISGPPDRAAIEAALLHFIRRHEVLRCEFRPLGENLACDAFEPDDIALEPVDLGPVDSASELRAYLADCFEKNVDALSWPPLVMGVVTRPESATVYLAFDHIVLDGVSTPIAVHDIATAYAMFTGGQRVVLPEVGSYVDFSREERRRTAAMDVDDSRLDYWKGFMARNGGFFPSFPLDLGIEPGGMYPTVNDAATLLGAAEVDALEGRCRAVGGKLFMAVLAAVGVSLRKEGGPDVYRGLMPISERGDGCYAGAVGWFVNTLPIELRVAEDQDFAEVMAGAQVATAEMLRHTDVPFVKAWHLLAPQYARLRSWPFAVNFLSYLDFRKALGAEHHLRWKARMHIWSSHSNGMCFWFHRTDTGLHLNTVYADTPQARRTRAAFGRTLARTIANMAHSGTF</sequence>
<name>A0AAE3GCC8_9PSEU</name>
<dbReference type="GO" id="GO:0005737">
    <property type="term" value="C:cytoplasm"/>
    <property type="evidence" value="ECO:0007669"/>
    <property type="project" value="TreeGrafter"/>
</dbReference>
<dbReference type="AlphaFoldDB" id="A0AAE3GCC8"/>